<sequence length="338" mass="36522">MTEQQQRPPAPISDVLRVHGFAALEPGPKLIVLGGVHGDETCGTEGIARTLAELDSGALTLLRGRLTMVPVANPLARRLMRREGERNLNRLFQPTRAGEQPADYESRITDLLCPLLDAHDVLLDLHSFQSAGEAFAMIGPRDNSGTLEPFSRAYEEGQLALHLGTPRVVEGWLDIYAAGLAQRAGGKPADDSAIAFGKGTNEYMRSRGGYGVTLECGQHQDPAAPEVAHRAIHAALRLLGMIGADPQAAPPPAPTLLRLVSVTDRDSEDDRFVREWATFDRVARGEPIGVRAGGRVLAAERDGFIVFPNSAALPGTEWFYFAVESERDLRQPAASGRP</sequence>
<dbReference type="SUPFAM" id="SSF53187">
    <property type="entry name" value="Zn-dependent exopeptidases"/>
    <property type="match status" value="1"/>
</dbReference>
<dbReference type="Proteomes" id="UP001500975">
    <property type="component" value="Unassembled WGS sequence"/>
</dbReference>
<evidence type="ECO:0000256" key="2">
    <source>
        <dbReference type="ARBA" id="ARBA00022723"/>
    </source>
</evidence>
<keyword evidence="4" id="KW-0862">Zinc</keyword>
<evidence type="ECO:0000313" key="6">
    <source>
        <dbReference type="EMBL" id="GAA4354169.1"/>
    </source>
</evidence>
<comment type="caution">
    <text evidence="6">The sequence shown here is derived from an EMBL/GenBank/DDBJ whole genome shotgun (WGS) entry which is preliminary data.</text>
</comment>
<organism evidence="6 7">
    <name type="scientific">Variovorax defluvii</name>
    <dbReference type="NCBI Taxonomy" id="913761"/>
    <lineage>
        <taxon>Bacteria</taxon>
        <taxon>Pseudomonadati</taxon>
        <taxon>Pseudomonadota</taxon>
        <taxon>Betaproteobacteria</taxon>
        <taxon>Burkholderiales</taxon>
        <taxon>Comamonadaceae</taxon>
        <taxon>Variovorax</taxon>
    </lineage>
</organism>
<accession>A0ABP8I9C1</accession>
<protein>
    <submittedName>
        <fullName evidence="6">M14 family metallopeptidase</fullName>
    </submittedName>
</protein>
<evidence type="ECO:0000256" key="3">
    <source>
        <dbReference type="ARBA" id="ARBA00022801"/>
    </source>
</evidence>
<dbReference type="EMBL" id="BAABGJ010000080">
    <property type="protein sequence ID" value="GAA4354169.1"/>
    <property type="molecule type" value="Genomic_DNA"/>
</dbReference>
<dbReference type="PANTHER" id="PTHR15162:SF7">
    <property type="entry name" value="SUCCINYLGLUTAMATE DESUCCINYLASE"/>
    <property type="match status" value="1"/>
</dbReference>
<name>A0ABP8I9C1_9BURK</name>
<proteinExistence type="predicted"/>
<feature type="domain" description="Succinylglutamate desuccinylase/Aspartoacylase catalytic" evidence="5">
    <location>
        <begin position="26"/>
        <end position="127"/>
    </location>
</feature>
<dbReference type="InterPro" id="IPR055438">
    <property type="entry name" value="AstE_AspA_cat"/>
</dbReference>
<dbReference type="RefSeq" id="WP_345540787.1">
    <property type="nucleotide sequence ID" value="NZ_BAABGJ010000080.1"/>
</dbReference>
<evidence type="ECO:0000256" key="4">
    <source>
        <dbReference type="ARBA" id="ARBA00022833"/>
    </source>
</evidence>
<gene>
    <name evidence="6" type="ORF">GCM10023165_45120</name>
</gene>
<evidence type="ECO:0000256" key="1">
    <source>
        <dbReference type="ARBA" id="ARBA00001947"/>
    </source>
</evidence>
<evidence type="ECO:0000313" key="7">
    <source>
        <dbReference type="Proteomes" id="UP001500975"/>
    </source>
</evidence>
<comment type="cofactor">
    <cofactor evidence="1">
        <name>Zn(2+)</name>
        <dbReference type="ChEBI" id="CHEBI:29105"/>
    </cofactor>
</comment>
<keyword evidence="3" id="KW-0378">Hydrolase</keyword>
<dbReference type="PANTHER" id="PTHR15162">
    <property type="entry name" value="ASPARTOACYLASE"/>
    <property type="match status" value="1"/>
</dbReference>
<keyword evidence="2" id="KW-0479">Metal-binding</keyword>
<dbReference type="InterPro" id="IPR050178">
    <property type="entry name" value="AspA/AstE_fam"/>
</dbReference>
<dbReference type="Gene3D" id="3.40.630.10">
    <property type="entry name" value="Zn peptidases"/>
    <property type="match status" value="1"/>
</dbReference>
<dbReference type="Pfam" id="PF24827">
    <property type="entry name" value="AstE_AspA_cat"/>
    <property type="match status" value="1"/>
</dbReference>
<reference evidence="7" key="1">
    <citation type="journal article" date="2019" name="Int. J. Syst. Evol. Microbiol.">
        <title>The Global Catalogue of Microorganisms (GCM) 10K type strain sequencing project: providing services to taxonomists for standard genome sequencing and annotation.</title>
        <authorList>
            <consortium name="The Broad Institute Genomics Platform"/>
            <consortium name="The Broad Institute Genome Sequencing Center for Infectious Disease"/>
            <person name="Wu L."/>
            <person name="Ma J."/>
        </authorList>
    </citation>
    <scope>NUCLEOTIDE SEQUENCE [LARGE SCALE GENOMIC DNA]</scope>
    <source>
        <strain evidence="7">JCM 17804</strain>
    </source>
</reference>
<evidence type="ECO:0000259" key="5">
    <source>
        <dbReference type="Pfam" id="PF24827"/>
    </source>
</evidence>
<keyword evidence="7" id="KW-1185">Reference proteome</keyword>